<comment type="similarity">
    <text evidence="3">Belongs to the telombin family.</text>
</comment>
<evidence type="ECO:0000256" key="9">
    <source>
        <dbReference type="ARBA" id="ARBA00084040"/>
    </source>
</evidence>
<evidence type="ECO:0000313" key="11">
    <source>
        <dbReference type="EMBL" id="KAI7811887.1"/>
    </source>
</evidence>
<evidence type="ECO:0000256" key="5">
    <source>
        <dbReference type="ARBA" id="ARBA00022454"/>
    </source>
</evidence>
<dbReference type="EMBL" id="JAFHDT010000003">
    <property type="protein sequence ID" value="KAI7811887.1"/>
    <property type="molecule type" value="Genomic_DNA"/>
</dbReference>
<dbReference type="GO" id="GO:0016233">
    <property type="term" value="P:telomere capping"/>
    <property type="evidence" value="ECO:0007669"/>
    <property type="project" value="TreeGrafter"/>
</dbReference>
<dbReference type="Pfam" id="PF16686">
    <property type="entry name" value="POT1PC"/>
    <property type="match status" value="1"/>
</dbReference>
<dbReference type="Pfam" id="PF21375">
    <property type="entry name" value="POT1_C_insert"/>
    <property type="match status" value="1"/>
</dbReference>
<dbReference type="GO" id="GO:0098505">
    <property type="term" value="F:G-rich strand telomeric DNA binding"/>
    <property type="evidence" value="ECO:0007669"/>
    <property type="project" value="TreeGrafter"/>
</dbReference>
<evidence type="ECO:0000256" key="4">
    <source>
        <dbReference type="ARBA" id="ARBA00015253"/>
    </source>
</evidence>
<dbReference type="SMART" id="SM00976">
    <property type="entry name" value="Telo_bind"/>
    <property type="match status" value="1"/>
</dbReference>
<dbReference type="FunFam" id="2.40.50.140:FF:000119">
    <property type="entry name" value="Protection of telomeres 1 homolog"/>
    <property type="match status" value="1"/>
</dbReference>
<dbReference type="FunFam" id="2.40.50.140:FF:000138">
    <property type="entry name" value="Protection of telomeres 1 homolog"/>
    <property type="match status" value="1"/>
</dbReference>
<dbReference type="InterPro" id="IPR012340">
    <property type="entry name" value="NA-bd_OB-fold"/>
</dbReference>
<dbReference type="InterPro" id="IPR032042">
    <property type="entry name" value="POT1PC"/>
</dbReference>
<dbReference type="InterPro" id="IPR048953">
    <property type="entry name" value="POT1_C_insert"/>
</dbReference>
<dbReference type="SUPFAM" id="SSF50249">
    <property type="entry name" value="Nucleic acid-binding proteins"/>
    <property type="match status" value="2"/>
</dbReference>
<dbReference type="PANTHER" id="PTHR14513:SF0">
    <property type="entry name" value="PROTECTION OF TELOMERES PROTEIN 1"/>
    <property type="match status" value="1"/>
</dbReference>
<dbReference type="GO" id="GO:0000783">
    <property type="term" value="C:nuclear telomere cap complex"/>
    <property type="evidence" value="ECO:0007669"/>
    <property type="project" value="TreeGrafter"/>
</dbReference>
<evidence type="ECO:0000256" key="2">
    <source>
        <dbReference type="ARBA" id="ARBA00004574"/>
    </source>
</evidence>
<name>A0A9W8C9S6_TRIRA</name>
<protein>
    <recommendedName>
        <fullName evidence="4">Protection of telomeres protein 1</fullName>
    </recommendedName>
    <alternativeName>
        <fullName evidence="9">POT1-like telomere end-binding protein</fullName>
    </alternativeName>
</protein>
<feature type="non-terminal residue" evidence="11">
    <location>
        <position position="778"/>
    </location>
</feature>
<keyword evidence="12" id="KW-1185">Reference proteome</keyword>
<dbReference type="Gene3D" id="2.40.50.140">
    <property type="entry name" value="Nucleic acid-binding proteins"/>
    <property type="match status" value="3"/>
</dbReference>
<evidence type="ECO:0000256" key="1">
    <source>
        <dbReference type="ARBA" id="ARBA00004123"/>
    </source>
</evidence>
<evidence type="ECO:0000313" key="12">
    <source>
        <dbReference type="Proteomes" id="UP001059041"/>
    </source>
</evidence>
<evidence type="ECO:0000256" key="6">
    <source>
        <dbReference type="ARBA" id="ARBA00022895"/>
    </source>
</evidence>
<dbReference type="GO" id="GO:0005654">
    <property type="term" value="C:nucleoplasm"/>
    <property type="evidence" value="ECO:0007669"/>
    <property type="project" value="UniProtKB-ARBA"/>
</dbReference>
<feature type="domain" description="Telomeric single stranded DNA binding POT1/Cdc13" evidence="10">
    <location>
        <begin position="174"/>
        <end position="304"/>
    </location>
</feature>
<proteinExistence type="inferred from homology"/>
<accession>A0A9W8C9S6</accession>
<dbReference type="Pfam" id="PF02765">
    <property type="entry name" value="POT1"/>
    <property type="match status" value="1"/>
</dbReference>
<dbReference type="GO" id="GO:0032210">
    <property type="term" value="P:regulation of telomere maintenance via telomerase"/>
    <property type="evidence" value="ECO:0007669"/>
    <property type="project" value="TreeGrafter"/>
</dbReference>
<comment type="subcellular location">
    <subcellularLocation>
        <location evidence="2">Chromosome</location>
        <location evidence="2">Telomere</location>
    </subcellularLocation>
    <subcellularLocation>
        <location evidence="1">Nucleus</location>
    </subcellularLocation>
</comment>
<keyword evidence="8" id="KW-0539">Nucleus</keyword>
<dbReference type="PANTHER" id="PTHR14513">
    <property type="entry name" value="PROTECTION OF TELOMERES 1"/>
    <property type="match status" value="1"/>
</dbReference>
<evidence type="ECO:0000256" key="3">
    <source>
        <dbReference type="ARBA" id="ARBA00008442"/>
    </source>
</evidence>
<evidence type="ECO:0000256" key="7">
    <source>
        <dbReference type="ARBA" id="ARBA00023125"/>
    </source>
</evidence>
<organism evidence="11 12">
    <name type="scientific">Triplophysa rosa</name>
    <name type="common">Cave loach</name>
    <dbReference type="NCBI Taxonomy" id="992332"/>
    <lineage>
        <taxon>Eukaryota</taxon>
        <taxon>Metazoa</taxon>
        <taxon>Chordata</taxon>
        <taxon>Craniata</taxon>
        <taxon>Vertebrata</taxon>
        <taxon>Euteleostomi</taxon>
        <taxon>Actinopterygii</taxon>
        <taxon>Neopterygii</taxon>
        <taxon>Teleostei</taxon>
        <taxon>Ostariophysi</taxon>
        <taxon>Cypriniformes</taxon>
        <taxon>Nemacheilidae</taxon>
        <taxon>Triplophysa</taxon>
    </lineage>
</organism>
<dbReference type="CDD" id="cd04498">
    <property type="entry name" value="hPOT1_OB2"/>
    <property type="match status" value="1"/>
</dbReference>
<evidence type="ECO:0000259" key="10">
    <source>
        <dbReference type="SMART" id="SM00976"/>
    </source>
</evidence>
<gene>
    <name evidence="11" type="ORF">IRJ41_022160</name>
</gene>
<keyword evidence="6" id="KW-0779">Telomere</keyword>
<dbReference type="CDD" id="cd04497">
    <property type="entry name" value="hPOT1_OB1_like"/>
    <property type="match status" value="1"/>
</dbReference>
<reference evidence="11" key="1">
    <citation type="submission" date="2021-02" db="EMBL/GenBank/DDBJ databases">
        <title>Comparative genomics reveals that relaxation of natural selection precedes convergent phenotypic evolution of cavefish.</title>
        <authorList>
            <person name="Peng Z."/>
        </authorList>
    </citation>
    <scope>NUCLEOTIDE SEQUENCE</scope>
    <source>
        <tissue evidence="11">Muscle</tissue>
    </source>
</reference>
<dbReference type="InterPro" id="IPR011564">
    <property type="entry name" value="Telomer_end-bd_POT1/Cdc13"/>
</dbReference>
<evidence type="ECO:0000256" key="8">
    <source>
        <dbReference type="ARBA" id="ARBA00023242"/>
    </source>
</evidence>
<dbReference type="InterPro" id="IPR028389">
    <property type="entry name" value="POT1"/>
</dbReference>
<sequence length="778" mass="88060">LVLFICCYCCSCRPVHKVNYSSDLDAKVPSHLHCVSPTRLTVTSDPSDRCVKARLVHKGPVLSCVQKDGTEMLKAKIRGECSSFILTLKCNSCFSKIINRNDLYAPDKCDLRTTQPDVVLLAGFTIRKSPSFLRDKEHPCHLEMEGDDASVFGCPSAAPSRAPPAVRSEAKYTYTPLNALKPKTVVNVYGVVTFFKPPFPSKGSDYSSMIKITDQSDAKVCCNIFAKNMDDHPVILKVGDIIRLHRFKTELYNDSMMLITCRGWSAVTFDGIIDSPVVPRSTSKSFHFVESEKRRVQELRQWAADQSVLSNDLTVPLSVVKPCMYFNLTCQLLAKAVMDSRCVLLKVWDGTKCQHPLLNVAVPPDSVEGESTVAKDRMNLTANVLVYDNHIEVARSLKPGMFLRIFNLHALSQRAPDEQSNQTEQLTFHLHGGTVYGRGLRNIPQDSQELPPLKRQLENHVDLEDDDEVNDDTLLEMWYTPPESVVRTCQHTSQRVTLAQVKRSTPPLVCHVRAQVKTYHPQQLYQCLKLFCSKCKIMREVPDDNTIAELFCESARGYQPCHETWAARSSASLSKQGRNISMYISIDMVGDDTQSQLIFVQGMTLNEVCMLSRDHKNLVPVRSDNGRMNLIDLTAPFLFCRDKRYYGCKECSLNTFENPVFTGVETWDEHTVAEALGVQLMEYRLLMEFKLEDHTDTLEALLWERNAERFFSVSAVDASAKQDVQERIQTIMDTLQPQGSNIEERPWLDLCLSVYTVKDNGRNKVCYQITDAEVREVN</sequence>
<comment type="caution">
    <text evidence="11">The sequence shown here is derived from an EMBL/GenBank/DDBJ whole genome shotgun (WGS) entry which is preliminary data.</text>
</comment>
<dbReference type="AlphaFoldDB" id="A0A9W8C9S6"/>
<keyword evidence="7" id="KW-0238">DNA-binding</keyword>
<keyword evidence="5" id="KW-0158">Chromosome</keyword>
<dbReference type="Proteomes" id="UP001059041">
    <property type="component" value="Linkage Group LG3"/>
</dbReference>
<dbReference type="GO" id="GO:0010521">
    <property type="term" value="F:telomerase inhibitor activity"/>
    <property type="evidence" value="ECO:0007669"/>
    <property type="project" value="TreeGrafter"/>
</dbReference>